<feature type="domain" description="Mycothiol-dependent maleylpyruvate isomerase metal-binding" evidence="2">
    <location>
        <begin position="12"/>
        <end position="143"/>
    </location>
</feature>
<dbReference type="GO" id="GO:0046872">
    <property type="term" value="F:metal ion binding"/>
    <property type="evidence" value="ECO:0007669"/>
    <property type="project" value="InterPro"/>
</dbReference>
<organism evidence="3 4">
    <name type="scientific">Catenulispora acidiphila (strain DSM 44928 / JCM 14897 / NBRC 102108 / NRRL B-24433 / ID139908)</name>
    <dbReference type="NCBI Taxonomy" id="479433"/>
    <lineage>
        <taxon>Bacteria</taxon>
        <taxon>Bacillati</taxon>
        <taxon>Actinomycetota</taxon>
        <taxon>Actinomycetes</taxon>
        <taxon>Catenulisporales</taxon>
        <taxon>Catenulisporaceae</taxon>
        <taxon>Catenulispora</taxon>
    </lineage>
</organism>
<accession>C7Q6A8</accession>
<evidence type="ECO:0000313" key="3">
    <source>
        <dbReference type="EMBL" id="ACU72114.1"/>
    </source>
</evidence>
<evidence type="ECO:0000313" key="4">
    <source>
        <dbReference type="Proteomes" id="UP000000851"/>
    </source>
</evidence>
<dbReference type="PANTHER" id="PTHR40758:SF1">
    <property type="entry name" value="CONSERVED PROTEIN"/>
    <property type="match status" value="1"/>
</dbReference>
<dbReference type="NCBIfam" id="TIGR03083">
    <property type="entry name" value="maleylpyruvate isomerase family mycothiol-dependent enzyme"/>
    <property type="match status" value="1"/>
</dbReference>
<dbReference type="Gene3D" id="1.20.120.450">
    <property type="entry name" value="dinb family like domain"/>
    <property type="match status" value="1"/>
</dbReference>
<protein>
    <recommendedName>
        <fullName evidence="5">Mycothiol-dependent maleylpyruvate isomerase metal-binding domain-containing protein</fullName>
    </recommendedName>
</protein>
<dbReference type="InParanoid" id="C7Q6A8"/>
<dbReference type="RefSeq" id="WP_012787407.1">
    <property type="nucleotide sequence ID" value="NC_013131.1"/>
</dbReference>
<sequence>MPENLEFPELLRLLGEQAATLRATIASAPALDVKVPTCPEWTLLDLVRHMAEVQSFWAAVADAGPADTPPGSPSDFVDAAPDEREALLAWSAAATQRLRDSLRAAGPDAACWTWWDTSDSPQTAGVVARHQLLEMSVHTYDAQNAVGAPLPLPTDVALDSIPHFLSTCCANSTPWPHEPAALEFQASEGRSWRLTLSADGAHHTRVPASATMTAGTTAVRGTASELVMVLYSRLQITDLTVDGDPHLFELLRDWEPD</sequence>
<evidence type="ECO:0000259" key="2">
    <source>
        <dbReference type="Pfam" id="PF11716"/>
    </source>
</evidence>
<dbReference type="Pfam" id="PF11716">
    <property type="entry name" value="MDMPI_N"/>
    <property type="match status" value="1"/>
</dbReference>
<keyword evidence="4" id="KW-1185">Reference proteome</keyword>
<evidence type="ECO:0000259" key="1">
    <source>
        <dbReference type="Pfam" id="PF07398"/>
    </source>
</evidence>
<dbReference type="SUPFAM" id="SSF109854">
    <property type="entry name" value="DinB/YfiT-like putative metalloenzymes"/>
    <property type="match status" value="1"/>
</dbReference>
<dbReference type="PANTHER" id="PTHR40758">
    <property type="entry name" value="CONSERVED PROTEIN"/>
    <property type="match status" value="1"/>
</dbReference>
<evidence type="ECO:0008006" key="5">
    <source>
        <dbReference type="Google" id="ProtNLM"/>
    </source>
</evidence>
<dbReference type="GO" id="GO:0005886">
    <property type="term" value="C:plasma membrane"/>
    <property type="evidence" value="ECO:0007669"/>
    <property type="project" value="TreeGrafter"/>
</dbReference>
<dbReference type="OrthoDB" id="3671213at2"/>
<dbReference type="KEGG" id="cai:Caci_3207"/>
<dbReference type="AlphaFoldDB" id="C7Q6A8"/>
<dbReference type="InterPro" id="IPR034660">
    <property type="entry name" value="DinB/YfiT-like"/>
</dbReference>
<dbReference type="eggNOG" id="COG3154">
    <property type="taxonomic scope" value="Bacteria"/>
</dbReference>
<name>C7Q6A8_CATAD</name>
<dbReference type="HOGENOM" id="CLU_070584_0_0_11"/>
<dbReference type="InterPro" id="IPR017517">
    <property type="entry name" value="Maleyloyr_isom"/>
</dbReference>
<dbReference type="InterPro" id="IPR024344">
    <property type="entry name" value="MDMPI_metal-binding"/>
</dbReference>
<dbReference type="InterPro" id="IPR010872">
    <property type="entry name" value="MDMPI_C-term_domain"/>
</dbReference>
<gene>
    <name evidence="3" type="ordered locus">Caci_3207</name>
</gene>
<dbReference type="Proteomes" id="UP000000851">
    <property type="component" value="Chromosome"/>
</dbReference>
<proteinExistence type="predicted"/>
<reference evidence="3 4" key="1">
    <citation type="journal article" date="2009" name="Stand. Genomic Sci.">
        <title>Complete genome sequence of Catenulispora acidiphila type strain (ID 139908).</title>
        <authorList>
            <person name="Copeland A."/>
            <person name="Lapidus A."/>
            <person name="Glavina Del Rio T."/>
            <person name="Nolan M."/>
            <person name="Lucas S."/>
            <person name="Chen F."/>
            <person name="Tice H."/>
            <person name="Cheng J.F."/>
            <person name="Bruce D."/>
            <person name="Goodwin L."/>
            <person name="Pitluck S."/>
            <person name="Mikhailova N."/>
            <person name="Pati A."/>
            <person name="Ivanova N."/>
            <person name="Mavromatis K."/>
            <person name="Chen A."/>
            <person name="Palaniappan K."/>
            <person name="Chain P."/>
            <person name="Land M."/>
            <person name="Hauser L."/>
            <person name="Chang Y.J."/>
            <person name="Jeffries C.D."/>
            <person name="Chertkov O."/>
            <person name="Brettin T."/>
            <person name="Detter J.C."/>
            <person name="Han C."/>
            <person name="Ali Z."/>
            <person name="Tindall B.J."/>
            <person name="Goker M."/>
            <person name="Bristow J."/>
            <person name="Eisen J.A."/>
            <person name="Markowitz V."/>
            <person name="Hugenholtz P."/>
            <person name="Kyrpides N.C."/>
            <person name="Klenk H.P."/>
        </authorList>
    </citation>
    <scope>NUCLEOTIDE SEQUENCE [LARGE SCALE GENOMIC DNA]</scope>
    <source>
        <strain evidence="4">DSM 44928 / JCM 14897 / NBRC 102108 / NRRL B-24433 / ID139908</strain>
    </source>
</reference>
<feature type="domain" description="MDMPI C-terminal" evidence="1">
    <location>
        <begin position="155"/>
        <end position="248"/>
    </location>
</feature>
<dbReference type="EMBL" id="CP001700">
    <property type="protein sequence ID" value="ACU72114.1"/>
    <property type="molecule type" value="Genomic_DNA"/>
</dbReference>
<dbReference type="Pfam" id="PF07398">
    <property type="entry name" value="MDMPI_C"/>
    <property type="match status" value="1"/>
</dbReference>
<dbReference type="STRING" id="479433.Caci_3207"/>